<dbReference type="InterPro" id="IPR013825">
    <property type="entry name" value="Topo_IA_cen_sub2"/>
</dbReference>
<reference evidence="15" key="1">
    <citation type="journal article" date="2013" name="Genome Announc.">
        <title>First genome sequence of a syntrophic acetate-oxidizing bacterium, Tepidanaerobacter acetatoxydans strain Re1.</title>
        <authorList>
            <person name="Manzoor S."/>
            <person name="Bongcam-Rudloff E."/>
            <person name="Schnurer A."/>
            <person name="Muller B."/>
        </authorList>
    </citation>
    <scope>NUCLEOTIDE SEQUENCE [LARGE SCALE GENOMIC DNA]</scope>
    <source>
        <strain evidence="15">Re1</strain>
    </source>
</reference>
<dbReference type="PROSITE" id="PS00396">
    <property type="entry name" value="TOPO_IA_1"/>
    <property type="match status" value="1"/>
</dbReference>
<comment type="subunit">
    <text evidence="10">Monomer.</text>
</comment>
<feature type="domain" description="Toprim" evidence="12">
    <location>
        <begin position="3"/>
        <end position="121"/>
    </location>
</feature>
<dbReference type="Pfam" id="PF01396">
    <property type="entry name" value="Zn_ribbon_Top1"/>
    <property type="match status" value="3"/>
</dbReference>
<dbReference type="SMART" id="SM00437">
    <property type="entry name" value="TOP1Ac"/>
    <property type="match status" value="1"/>
</dbReference>
<accession>F4LTM6</accession>
<evidence type="ECO:0000259" key="12">
    <source>
        <dbReference type="PROSITE" id="PS50880"/>
    </source>
</evidence>
<dbReference type="EC" id="5.6.2.1" evidence="10"/>
<dbReference type="SUPFAM" id="SSF57783">
    <property type="entry name" value="Zinc beta-ribbon"/>
    <property type="match status" value="2"/>
</dbReference>
<dbReference type="Gene3D" id="1.10.460.10">
    <property type="entry name" value="Topoisomerase I, domain 2"/>
    <property type="match status" value="1"/>
</dbReference>
<dbReference type="InterPro" id="IPR005733">
    <property type="entry name" value="TopoI_bac-type"/>
</dbReference>
<name>F4LTM6_TEPAE</name>
<dbReference type="InterPro" id="IPR013826">
    <property type="entry name" value="Topo_IA_cen_sub3"/>
</dbReference>
<dbReference type="Gene3D" id="3.40.50.140">
    <property type="match status" value="1"/>
</dbReference>
<dbReference type="CDD" id="cd00186">
    <property type="entry name" value="TOP1Ac"/>
    <property type="match status" value="1"/>
</dbReference>
<comment type="catalytic activity">
    <reaction evidence="1 10">
        <text>ATP-independent breakage of single-stranded DNA, followed by passage and rejoining.</text>
        <dbReference type="EC" id="5.6.2.1"/>
    </reaction>
</comment>
<keyword evidence="15" id="KW-1185">Reference proteome</keyword>
<evidence type="ECO:0000256" key="3">
    <source>
        <dbReference type="ARBA" id="ARBA00022723"/>
    </source>
</evidence>
<feature type="site" description="Interaction with DNA" evidence="10">
    <location>
        <position position="155"/>
    </location>
</feature>
<dbReference type="PROSITE" id="PS52039">
    <property type="entry name" value="TOPO_IA_2"/>
    <property type="match status" value="1"/>
</dbReference>
<dbReference type="PANTHER" id="PTHR42785">
    <property type="entry name" value="DNA TOPOISOMERASE, TYPE IA, CORE"/>
    <property type="match status" value="1"/>
</dbReference>
<dbReference type="KEGG" id="tep:TepRe1_1210"/>
<dbReference type="GO" id="GO:0008270">
    <property type="term" value="F:zinc ion binding"/>
    <property type="evidence" value="ECO:0007669"/>
    <property type="project" value="UniProtKB-KW"/>
</dbReference>
<dbReference type="InterPro" id="IPR013824">
    <property type="entry name" value="Topo_IA_cen_sub1"/>
</dbReference>
<keyword evidence="11" id="KW-0175">Coiled coil</keyword>
<dbReference type="InterPro" id="IPR013498">
    <property type="entry name" value="Topo_IA_Znf"/>
</dbReference>
<dbReference type="GO" id="GO:0003677">
    <property type="term" value="F:DNA binding"/>
    <property type="evidence" value="ECO:0007669"/>
    <property type="project" value="UniProtKB-KW"/>
</dbReference>
<dbReference type="InterPro" id="IPR023406">
    <property type="entry name" value="Topo_IA_AS"/>
</dbReference>
<protein>
    <recommendedName>
        <fullName evidence="10">DNA topoisomerase 1</fullName>
        <ecNumber evidence="10">5.6.2.1</ecNumber>
    </recommendedName>
    <alternativeName>
        <fullName evidence="10">DNA topoisomerase I</fullName>
    </alternativeName>
</protein>
<dbReference type="SMART" id="SM00493">
    <property type="entry name" value="TOPRIM"/>
    <property type="match status" value="1"/>
</dbReference>
<evidence type="ECO:0000313" key="14">
    <source>
        <dbReference type="EMBL" id="CCP26049.2"/>
    </source>
</evidence>
<dbReference type="PROSITE" id="PS50880">
    <property type="entry name" value="TOPRIM"/>
    <property type="match status" value="1"/>
</dbReference>
<keyword evidence="7 10" id="KW-0799">Topoisomerase</keyword>
<feature type="site" description="Interaction with DNA" evidence="10">
    <location>
        <position position="300"/>
    </location>
</feature>
<evidence type="ECO:0000256" key="7">
    <source>
        <dbReference type="ARBA" id="ARBA00023029"/>
    </source>
</evidence>
<evidence type="ECO:0000256" key="4">
    <source>
        <dbReference type="ARBA" id="ARBA00022771"/>
    </source>
</evidence>
<dbReference type="NCBIfam" id="TIGR01051">
    <property type="entry name" value="topA_bact"/>
    <property type="match status" value="1"/>
</dbReference>
<sequence length="690" mass="78337">MAKSLIIVESPAKAKTLSKYLGKNYKIEASMGHIKDLPKSQLGIDIESGFAPKYITIRGKGPLLNNLKKEAAKADKILLATDPDREGEAISWHLANALDISESEPCRIEFYEITKNAVLESLKNPRTINTDLVEAQQARRILDRLVGYKISPILWRKVKWGLSAGRVQSVAVRIICDREKEIKEFIPDEYWTIDADLKGDKDKIRARLHSKNNKKIKIENKEQADMILEEIKNKTFEVAEIKTSERKKMPPLTFTTSSMQQEAARKLGFTAKKTMMIAQQLYEGLDIKGEGAVGLITYMRTDSTRISEQAKKEAAEYIGYNYGKEYLGSGYTARKNNKKNVQDAHEGIRPTSVIRTPEKVKDSLTKDQYKLYKLIWDRFVSSQMAAAVYDTVSVSIKAGEYIFKVSGSTVKFPGFMLLYTEGSDEDSEKDDSKIPQLKEGQVLKLLKLLPEQHFTQPPPRYTEAMLVKVLEEKGIGRPSTYAPTIDVIQKRGYVEKEKGRFKPTELGEIVVQILQEFFSDIVDIDFTAEMEEKLDKIESGHQKRQELLESFYTSFEKKLKIAEQELKKVKIEDEISDEKCEFCGRNMVIKNGRYGKFLACPGFPECKNTKPIITEIGVKCPQCGGNLIVRKSKRGRTFYGCSNYPNCKFVSWNKPSDKPCPKCGALMVIKKTKNGEHKVCTNKECGYKSK</sequence>
<organism evidence="14 15">
    <name type="scientific">Tepidanaerobacter acetatoxydans (strain DSM 21804 / JCM 16047 / Re1)</name>
    <dbReference type="NCBI Taxonomy" id="1209989"/>
    <lineage>
        <taxon>Bacteria</taxon>
        <taxon>Bacillati</taxon>
        <taxon>Bacillota</taxon>
        <taxon>Clostridia</taxon>
        <taxon>Thermosediminibacterales</taxon>
        <taxon>Tepidanaerobacteraceae</taxon>
        <taxon>Tepidanaerobacter</taxon>
    </lineage>
</organism>
<dbReference type="Pfam" id="PF01751">
    <property type="entry name" value="Toprim"/>
    <property type="match status" value="1"/>
</dbReference>
<feature type="site" description="Interaction with DNA" evidence="10">
    <location>
        <position position="143"/>
    </location>
</feature>
<gene>
    <name evidence="10 14" type="primary">topA</name>
    <name evidence="14" type="ordered locus">TEPIRE1_1320</name>
</gene>
<dbReference type="Gene3D" id="3.30.65.10">
    <property type="entry name" value="Bacterial Topoisomerase I, domain 1"/>
    <property type="match status" value="2"/>
</dbReference>
<keyword evidence="4" id="KW-0863">Zinc-finger</keyword>
<feature type="domain" description="Topo IA-type catalytic" evidence="13">
    <location>
        <begin position="129"/>
        <end position="559"/>
    </location>
</feature>
<dbReference type="STRING" id="1209989.TepRe1_1210"/>
<dbReference type="OrthoDB" id="9804262at2"/>
<feature type="site" description="Interaction with DNA" evidence="10">
    <location>
        <position position="139"/>
    </location>
</feature>
<feature type="site" description="Interaction with DNA" evidence="10">
    <location>
        <position position="491"/>
    </location>
</feature>
<evidence type="ECO:0000259" key="13">
    <source>
        <dbReference type="PROSITE" id="PS52039"/>
    </source>
</evidence>
<dbReference type="InterPro" id="IPR003601">
    <property type="entry name" value="Topo_IA_2"/>
</dbReference>
<keyword evidence="3" id="KW-0479">Metal-binding</keyword>
<dbReference type="Pfam" id="PF01131">
    <property type="entry name" value="Topoisom_bac"/>
    <property type="match status" value="1"/>
</dbReference>
<dbReference type="Proteomes" id="UP000010802">
    <property type="component" value="Chromosome"/>
</dbReference>
<evidence type="ECO:0000256" key="5">
    <source>
        <dbReference type="ARBA" id="ARBA00022833"/>
    </source>
</evidence>
<evidence type="ECO:0000256" key="1">
    <source>
        <dbReference type="ARBA" id="ARBA00000213"/>
    </source>
</evidence>
<dbReference type="AlphaFoldDB" id="F4LTM6"/>
<evidence type="ECO:0000256" key="6">
    <source>
        <dbReference type="ARBA" id="ARBA00022842"/>
    </source>
</evidence>
<dbReference type="InterPro" id="IPR006171">
    <property type="entry name" value="TOPRIM_dom"/>
</dbReference>
<evidence type="ECO:0000256" key="2">
    <source>
        <dbReference type="ARBA" id="ARBA00009446"/>
    </source>
</evidence>
<dbReference type="InterPro" id="IPR003602">
    <property type="entry name" value="Topo_IA_DNA-bd_dom"/>
</dbReference>
<dbReference type="CDD" id="cd03363">
    <property type="entry name" value="TOPRIM_TopoIA_TopoI"/>
    <property type="match status" value="1"/>
</dbReference>
<evidence type="ECO:0000256" key="8">
    <source>
        <dbReference type="ARBA" id="ARBA00023125"/>
    </source>
</evidence>
<proteinExistence type="inferred from homology"/>
<evidence type="ECO:0000256" key="9">
    <source>
        <dbReference type="ARBA" id="ARBA00023235"/>
    </source>
</evidence>
<feature type="site" description="Interaction with DNA" evidence="10">
    <location>
        <position position="140"/>
    </location>
</feature>
<dbReference type="KEGG" id="tae:TepiRe1_1320"/>
<evidence type="ECO:0000256" key="10">
    <source>
        <dbReference type="HAMAP-Rule" id="MF_00952"/>
    </source>
</evidence>
<feature type="active site" description="O-(5'-phospho-DNA)-tyrosine intermediate" evidence="10">
    <location>
        <position position="298"/>
    </location>
</feature>
<dbReference type="RefSeq" id="WP_013778279.1">
    <property type="nucleotide sequence ID" value="NC_015519.1"/>
</dbReference>
<dbReference type="SMART" id="SM00436">
    <property type="entry name" value="TOP1Bc"/>
    <property type="match status" value="1"/>
</dbReference>
<feature type="site" description="Interaction with DNA" evidence="10">
    <location>
        <position position="33"/>
    </location>
</feature>
<dbReference type="Gene3D" id="2.70.20.10">
    <property type="entry name" value="Topoisomerase I, domain 3"/>
    <property type="match status" value="1"/>
</dbReference>
<evidence type="ECO:0000256" key="11">
    <source>
        <dbReference type="SAM" id="Coils"/>
    </source>
</evidence>
<dbReference type="eggNOG" id="COG0550">
    <property type="taxonomic scope" value="Bacteria"/>
</dbReference>
<accession>L0S0Q0</accession>
<dbReference type="InterPro" id="IPR034149">
    <property type="entry name" value="TOPRIM_TopoI"/>
</dbReference>
<feature type="site" description="Interaction with DNA" evidence="10">
    <location>
        <position position="148"/>
    </location>
</feature>
<dbReference type="PANTHER" id="PTHR42785:SF1">
    <property type="entry name" value="DNA TOPOISOMERASE"/>
    <property type="match status" value="1"/>
</dbReference>
<dbReference type="EMBL" id="HF563609">
    <property type="protein sequence ID" value="CCP26049.2"/>
    <property type="molecule type" value="Genomic_DNA"/>
</dbReference>
<dbReference type="Gene3D" id="1.10.290.10">
    <property type="entry name" value="Topoisomerase I, domain 4"/>
    <property type="match status" value="1"/>
</dbReference>
<keyword evidence="6" id="KW-0460">Magnesium</keyword>
<comment type="function">
    <text evidence="10">Releases the supercoiling and torsional tension of DNA, which is introduced during the DNA replication and transcription, by transiently cleaving and rejoining one strand of the DNA duplex. Introduces a single-strand break via transesterification at a target site in duplex DNA. The scissile phosphodiester is attacked by the catalytic tyrosine of the enzyme, resulting in the formation of a DNA-(5'-phosphotyrosyl)-enzyme intermediate and the expulsion of a 3'-OH DNA strand. The free DNA strand then undergoes passage around the unbroken strand, thus removing DNA supercoils. Finally, in the religation step, the DNA 3'-OH attacks the covalent intermediate to expel the active-site tyrosine and restore the DNA phosphodiester backbone.</text>
</comment>
<dbReference type="PRINTS" id="PR00417">
    <property type="entry name" value="PRTPISMRASEI"/>
</dbReference>
<dbReference type="InterPro" id="IPR000380">
    <property type="entry name" value="Topo_IA"/>
</dbReference>
<dbReference type="HOGENOM" id="CLU_002929_4_3_9"/>
<feature type="coiled-coil region" evidence="11">
    <location>
        <begin position="552"/>
        <end position="581"/>
    </location>
</feature>
<dbReference type="GO" id="GO:0005694">
    <property type="term" value="C:chromosome"/>
    <property type="evidence" value="ECO:0007669"/>
    <property type="project" value="InterPro"/>
</dbReference>
<dbReference type="GO" id="GO:0003917">
    <property type="term" value="F:DNA topoisomerase type I (single strand cut, ATP-independent) activity"/>
    <property type="evidence" value="ECO:0007669"/>
    <property type="project" value="UniProtKB-UniRule"/>
</dbReference>
<dbReference type="SUPFAM" id="SSF56712">
    <property type="entry name" value="Prokaryotic type I DNA topoisomerase"/>
    <property type="match status" value="1"/>
</dbReference>
<dbReference type="InterPro" id="IPR023405">
    <property type="entry name" value="Topo_IA_core_domain"/>
</dbReference>
<dbReference type="InterPro" id="IPR013497">
    <property type="entry name" value="Topo_IA_cen"/>
</dbReference>
<keyword evidence="9 10" id="KW-0413">Isomerase</keyword>
<feature type="region of interest" description="Interaction with DNA" evidence="10">
    <location>
        <begin position="163"/>
        <end position="168"/>
    </location>
</feature>
<comment type="similarity">
    <text evidence="2 10">Belongs to the type IA topoisomerase family.</text>
</comment>
<keyword evidence="5" id="KW-0862">Zinc</keyword>
<dbReference type="GO" id="GO:0006265">
    <property type="term" value="P:DNA topological change"/>
    <property type="evidence" value="ECO:0007669"/>
    <property type="project" value="UniProtKB-UniRule"/>
</dbReference>
<keyword evidence="8 10" id="KW-0238">DNA-binding</keyword>
<dbReference type="InterPro" id="IPR028612">
    <property type="entry name" value="Topoisom_1_IA"/>
</dbReference>
<evidence type="ECO:0000313" key="15">
    <source>
        <dbReference type="Proteomes" id="UP000010802"/>
    </source>
</evidence>
<dbReference type="HAMAP" id="MF_00952">
    <property type="entry name" value="Topoisom_1_prok"/>
    <property type="match status" value="1"/>
</dbReference>